<gene>
    <name evidence="1" type="ORF">S01H1_15540</name>
</gene>
<protein>
    <submittedName>
        <fullName evidence="1">Uncharacterized protein</fullName>
    </submittedName>
</protein>
<reference evidence="1" key="1">
    <citation type="journal article" date="2014" name="Front. Microbiol.">
        <title>High frequency of phylogenetically diverse reductive dehalogenase-homologous genes in deep subseafloor sedimentary metagenomes.</title>
        <authorList>
            <person name="Kawai M."/>
            <person name="Futagami T."/>
            <person name="Toyoda A."/>
            <person name="Takaki Y."/>
            <person name="Nishi S."/>
            <person name="Hori S."/>
            <person name="Arai W."/>
            <person name="Tsubouchi T."/>
            <person name="Morono Y."/>
            <person name="Uchiyama I."/>
            <person name="Ito T."/>
            <person name="Fujiyama A."/>
            <person name="Inagaki F."/>
            <person name="Takami H."/>
        </authorList>
    </citation>
    <scope>NUCLEOTIDE SEQUENCE</scope>
    <source>
        <strain evidence="1">Expedition CK06-06</strain>
    </source>
</reference>
<feature type="non-terminal residue" evidence="1">
    <location>
        <position position="105"/>
    </location>
</feature>
<dbReference type="EMBL" id="BARS01008112">
    <property type="protein sequence ID" value="GAF74141.1"/>
    <property type="molecule type" value="Genomic_DNA"/>
</dbReference>
<name>X0SG89_9ZZZZ</name>
<comment type="caution">
    <text evidence="1">The sequence shown here is derived from an EMBL/GenBank/DDBJ whole genome shotgun (WGS) entry which is preliminary data.</text>
</comment>
<sequence>MGNRRGVFLLLFVFLCSISLASAADFTVKITPITDSISTDESAKFELVIANSGDDDRFTLLSRDPKWSLLTDPLTHFTSGIKIGNTSSKTTIVMLTPHNLAVGSY</sequence>
<evidence type="ECO:0000313" key="1">
    <source>
        <dbReference type="EMBL" id="GAF74141.1"/>
    </source>
</evidence>
<organism evidence="1">
    <name type="scientific">marine sediment metagenome</name>
    <dbReference type="NCBI Taxonomy" id="412755"/>
    <lineage>
        <taxon>unclassified sequences</taxon>
        <taxon>metagenomes</taxon>
        <taxon>ecological metagenomes</taxon>
    </lineage>
</organism>
<dbReference type="AlphaFoldDB" id="X0SG89"/>
<proteinExistence type="predicted"/>
<accession>X0SG89</accession>